<name>A0A0S4FPP1_METFO</name>
<evidence type="ECO:0000313" key="2">
    <source>
        <dbReference type="EMBL" id="CEL25002.1"/>
    </source>
</evidence>
<dbReference type="AlphaFoldDB" id="A0A0S4FPP1"/>
<organism evidence="2 3">
    <name type="scientific">Methanobacterium formicicum</name>
    <dbReference type="NCBI Taxonomy" id="2162"/>
    <lineage>
        <taxon>Archaea</taxon>
        <taxon>Methanobacteriati</taxon>
        <taxon>Methanobacteriota</taxon>
        <taxon>Methanomada group</taxon>
        <taxon>Methanobacteria</taxon>
        <taxon>Methanobacteriales</taxon>
        <taxon>Methanobacteriaceae</taxon>
        <taxon>Methanobacterium</taxon>
    </lineage>
</organism>
<dbReference type="PANTHER" id="PTHR36836:SF1">
    <property type="entry name" value="COLANIC ACID BIOSYNTHESIS PROTEIN WCAK"/>
    <property type="match status" value="1"/>
</dbReference>
<dbReference type="EMBL" id="LN734822">
    <property type="protein sequence ID" value="CEL25002.1"/>
    <property type="molecule type" value="Genomic_DNA"/>
</dbReference>
<feature type="domain" description="Polysaccharide pyruvyl transferase" evidence="1">
    <location>
        <begin position="18"/>
        <end position="308"/>
    </location>
</feature>
<evidence type="ECO:0000313" key="3">
    <source>
        <dbReference type="Proteomes" id="UP000062768"/>
    </source>
</evidence>
<sequence length="374" mass="43407">MIKMNTKIFIFGHYGEKNTGDDAMIYALLQELNEIFPLAKFSIMSPRRLFIPTHTIDKVKFIKPSFFPVFREIMSSSIFIMGGGTQIYDYGKKTERLKVLTQMLIITLWAKIFCSKIYFFNIGVEPFETNIRKFLSKRICKLADLISLRDQYSYSILKNMGIKKIKLSFDLAVLLDPHSLELNNSSSEDKFIGMSILPFYEIYHSSPSLDNKLINEFSTTLNEFLAVNSDYKLYLFIFKGKSRSDDYDITQALKRKIDKKNNITIINYDSNPFKMLSYVKNCDIFIGMRYHSCLFAYITKKPLLIINYFQKCSALAVEIGLPEKTVISLKDILDGGFNERLKDIINNPDEYMPSLPINKAKKRAKITNVYREVQ</sequence>
<accession>A0A0S4FPP1</accession>
<evidence type="ECO:0000259" key="1">
    <source>
        <dbReference type="Pfam" id="PF04230"/>
    </source>
</evidence>
<dbReference type="InterPro" id="IPR007345">
    <property type="entry name" value="Polysacch_pyruvyl_Trfase"/>
</dbReference>
<dbReference type="PANTHER" id="PTHR36836">
    <property type="entry name" value="COLANIC ACID BIOSYNTHESIS PROTEIN WCAK"/>
    <property type="match status" value="1"/>
</dbReference>
<gene>
    <name evidence="2" type="ORF">MB9_1365</name>
</gene>
<proteinExistence type="predicted"/>
<dbReference type="Pfam" id="PF04230">
    <property type="entry name" value="PS_pyruv_trans"/>
    <property type="match status" value="1"/>
</dbReference>
<keyword evidence="3" id="KW-1185">Reference proteome</keyword>
<dbReference type="Proteomes" id="UP000062768">
    <property type="component" value="Chromosome I"/>
</dbReference>
<reference evidence="2" key="1">
    <citation type="submission" date="2014-09" db="EMBL/GenBank/DDBJ databases">
        <authorList>
            <person name="Wibberg D."/>
        </authorList>
    </citation>
    <scope>NUCLEOTIDE SEQUENCE [LARGE SCALE GENOMIC DNA]</scope>
    <source>
        <strain evidence="2">Mb9</strain>
    </source>
</reference>
<dbReference type="PATRIC" id="fig|2162.10.peg.1428"/>
<protein>
    <recommendedName>
        <fullName evidence="1">Polysaccharide pyruvyl transferase domain-containing protein</fullName>
    </recommendedName>
</protein>